<name>A0A2S0WII6_9ACTN</name>
<keyword evidence="2" id="KW-1185">Reference proteome</keyword>
<reference evidence="2" key="1">
    <citation type="submission" date="2018-01" db="EMBL/GenBank/DDBJ databases">
        <authorList>
            <person name="Li J."/>
        </authorList>
    </citation>
    <scope>NUCLEOTIDE SEQUENCE [LARGE SCALE GENOMIC DNA]</scope>
    <source>
        <strain evidence="2">592</strain>
    </source>
</reference>
<sequence>MRVYELAAELGVASRTLVLESGLTSHLATVPPETETSLRDRHPAPSRPPFPKGRGRSRPGPRRLSFSPDVDDDHYEPYRDLEYTEEWTTNDVAFYFSVDNATVRQWVRRGYLAPVRTEQRTHVFESTDAIAAGAAITSRTNAPPGPQANIRPKHHDRYVSCELAAAAVGVAPSTVRSWIHRGRLATQTPSAGRVTVRVGDVFDLARTSPHRRRT</sequence>
<accession>A0A5F2EXM2</accession>
<dbReference type="AlphaFoldDB" id="A0A2S0WII6"/>
<gene>
    <name evidence="1" type="ORF">C3E78_02390</name>
</gene>
<dbReference type="EMBL" id="CP026952">
    <property type="protein sequence ID" value="AWB91161.1"/>
    <property type="molecule type" value="Genomic_DNA"/>
</dbReference>
<dbReference type="KEGG" id="aez:C3E78_02390"/>
<proteinExistence type="predicted"/>
<evidence type="ECO:0000313" key="1">
    <source>
        <dbReference type="EMBL" id="AWB91161.1"/>
    </source>
</evidence>
<organism evidence="1 2">
    <name type="scientific">Aeromicrobium chenweiae</name>
    <dbReference type="NCBI Taxonomy" id="2079793"/>
    <lineage>
        <taxon>Bacteria</taxon>
        <taxon>Bacillati</taxon>
        <taxon>Actinomycetota</taxon>
        <taxon>Actinomycetes</taxon>
        <taxon>Propionibacteriales</taxon>
        <taxon>Nocardioidaceae</taxon>
        <taxon>Aeromicrobium</taxon>
    </lineage>
</organism>
<evidence type="ECO:0000313" key="2">
    <source>
        <dbReference type="Proteomes" id="UP000244384"/>
    </source>
</evidence>
<protein>
    <submittedName>
        <fullName evidence="1">Uncharacterized protein</fullName>
    </submittedName>
</protein>
<dbReference type="OrthoDB" id="4870800at2"/>
<dbReference type="RefSeq" id="WP_108576807.1">
    <property type="nucleotide sequence ID" value="NZ_CP026952.1"/>
</dbReference>
<dbReference type="Proteomes" id="UP000244384">
    <property type="component" value="Chromosome"/>
</dbReference>
<accession>A0A2S0WII6</accession>